<feature type="region of interest" description="Disordered" evidence="5">
    <location>
        <begin position="562"/>
        <end position="598"/>
    </location>
</feature>
<reference evidence="7" key="2">
    <citation type="journal article" date="2022" name="Microbiol. Resour. Announc.">
        <title>Whole-Genome Sequence of Entomortierella parvispora E1425, a Mucoromycotan Fungus Associated with Burkholderiaceae-Related Endosymbiotic Bacteria.</title>
        <authorList>
            <person name="Herlambang A."/>
            <person name="Guo Y."/>
            <person name="Takashima Y."/>
            <person name="Narisawa K."/>
            <person name="Ohta H."/>
            <person name="Nishizawa T."/>
        </authorList>
    </citation>
    <scope>NUCLEOTIDE SEQUENCE</scope>
    <source>
        <strain evidence="7">E1425</strain>
    </source>
</reference>
<feature type="region of interest" description="Disordered" evidence="5">
    <location>
        <begin position="484"/>
        <end position="513"/>
    </location>
</feature>
<feature type="compositionally biased region" description="Basic and acidic residues" evidence="5">
    <location>
        <begin position="281"/>
        <end position="318"/>
    </location>
</feature>
<comment type="caution">
    <text evidence="7">The sequence shown here is derived from an EMBL/GenBank/DDBJ whole genome shotgun (WGS) entry which is preliminary data.</text>
</comment>
<comment type="similarity">
    <text evidence="2">Belongs to the TPX2 family.</text>
</comment>
<accession>A0A9P3LX26</accession>
<dbReference type="EMBL" id="BQFW01000008">
    <property type="protein sequence ID" value="GJJ73405.1"/>
    <property type="molecule type" value="Genomic_DNA"/>
</dbReference>
<protein>
    <recommendedName>
        <fullName evidence="6">TPX2 C-terminal domain-containing protein</fullName>
    </recommendedName>
</protein>
<dbReference type="Proteomes" id="UP000827284">
    <property type="component" value="Unassembled WGS sequence"/>
</dbReference>
<feature type="region of interest" description="Disordered" evidence="5">
    <location>
        <begin position="828"/>
        <end position="864"/>
    </location>
</feature>
<keyword evidence="8" id="KW-1185">Reference proteome</keyword>
<feature type="compositionally biased region" description="Polar residues" evidence="5">
    <location>
        <begin position="89"/>
        <end position="102"/>
    </location>
</feature>
<evidence type="ECO:0000256" key="3">
    <source>
        <dbReference type="ARBA" id="ARBA00022490"/>
    </source>
</evidence>
<evidence type="ECO:0000259" key="6">
    <source>
        <dbReference type="Pfam" id="PF06886"/>
    </source>
</evidence>
<evidence type="ECO:0000256" key="2">
    <source>
        <dbReference type="ARBA" id="ARBA00005885"/>
    </source>
</evidence>
<name>A0A9P3LX26_9FUNG</name>
<evidence type="ECO:0000256" key="4">
    <source>
        <dbReference type="ARBA" id="ARBA00023212"/>
    </source>
</evidence>
<feature type="compositionally biased region" description="Basic and acidic residues" evidence="5">
    <location>
        <begin position="837"/>
        <end position="848"/>
    </location>
</feature>
<dbReference type="InterPro" id="IPR027329">
    <property type="entry name" value="TPX2_C"/>
</dbReference>
<feature type="compositionally biased region" description="Basic and acidic residues" evidence="5">
    <location>
        <begin position="855"/>
        <end position="864"/>
    </location>
</feature>
<reference evidence="7" key="1">
    <citation type="submission" date="2021-11" db="EMBL/GenBank/DDBJ databases">
        <authorList>
            <person name="Herlambang A."/>
            <person name="Guo Y."/>
            <person name="Takashima Y."/>
            <person name="Nishizawa T."/>
        </authorList>
    </citation>
    <scope>NUCLEOTIDE SEQUENCE</scope>
    <source>
        <strain evidence="7">E1425</strain>
    </source>
</reference>
<keyword evidence="3" id="KW-0963">Cytoplasm</keyword>
<dbReference type="OrthoDB" id="1684416at2759"/>
<gene>
    <name evidence="7" type="ORF">EMPS_05763</name>
</gene>
<feature type="compositionally biased region" description="Basic and acidic residues" evidence="5">
    <location>
        <begin position="66"/>
        <end position="88"/>
    </location>
</feature>
<evidence type="ECO:0000256" key="5">
    <source>
        <dbReference type="SAM" id="MobiDB-lite"/>
    </source>
</evidence>
<dbReference type="Pfam" id="PF06886">
    <property type="entry name" value="TPX2"/>
    <property type="match status" value="1"/>
</dbReference>
<feature type="compositionally biased region" description="Low complexity" evidence="5">
    <location>
        <begin position="268"/>
        <end position="277"/>
    </location>
</feature>
<feature type="region of interest" description="Disordered" evidence="5">
    <location>
        <begin position="1"/>
        <end position="350"/>
    </location>
</feature>
<feature type="region of interest" description="Disordered" evidence="5">
    <location>
        <begin position="365"/>
        <end position="399"/>
    </location>
</feature>
<proteinExistence type="inferred from homology"/>
<feature type="compositionally biased region" description="Basic and acidic residues" evidence="5">
    <location>
        <begin position="105"/>
        <end position="127"/>
    </location>
</feature>
<feature type="compositionally biased region" description="Basic and acidic residues" evidence="5">
    <location>
        <begin position="331"/>
        <end position="350"/>
    </location>
</feature>
<keyword evidence="4" id="KW-0206">Cytoskeleton</keyword>
<comment type="subcellular location">
    <subcellularLocation>
        <location evidence="1">Cytoplasm</location>
        <location evidence="1">Cytoskeleton</location>
    </subcellularLocation>
</comment>
<feature type="compositionally biased region" description="Low complexity" evidence="5">
    <location>
        <begin position="228"/>
        <end position="243"/>
    </location>
</feature>
<feature type="domain" description="TPX2 C-terminal" evidence="6">
    <location>
        <begin position="679"/>
        <end position="749"/>
    </location>
</feature>
<feature type="compositionally biased region" description="Polar residues" evidence="5">
    <location>
        <begin position="41"/>
        <end position="54"/>
    </location>
</feature>
<organism evidence="7 8">
    <name type="scientific">Entomortierella parvispora</name>
    <dbReference type="NCBI Taxonomy" id="205924"/>
    <lineage>
        <taxon>Eukaryota</taxon>
        <taxon>Fungi</taxon>
        <taxon>Fungi incertae sedis</taxon>
        <taxon>Mucoromycota</taxon>
        <taxon>Mortierellomycotina</taxon>
        <taxon>Mortierellomycetes</taxon>
        <taxon>Mortierellales</taxon>
        <taxon>Mortierellaceae</taxon>
        <taxon>Entomortierella</taxon>
    </lineage>
</organism>
<dbReference type="AlphaFoldDB" id="A0A9P3LX26"/>
<feature type="compositionally biased region" description="Polar residues" evidence="5">
    <location>
        <begin position="188"/>
        <end position="210"/>
    </location>
</feature>
<evidence type="ECO:0000313" key="7">
    <source>
        <dbReference type="EMBL" id="GJJ73405.1"/>
    </source>
</evidence>
<sequence length="864" mass="99120">MDSPSRIEHGLISPSLRKSRRARSATPGKTTPKRLYLRQSFPFNSNSPASTTPRISPGMSFQRRQQLLDDAQKERELQETDSSEKENQEQASGISPSTSFLRRQQLLDETRKQREHMEPDSSEKENQELQPSPQRPGKSNRPRLASVSALFKQPLPPTPKSATSEPASAFHAKQAKQMSESLDRLLGRSTSSSTPAAGTLQGRSTSTSDVLSKPAPRLRTTETEYDVSPNRSLRLLSTPPRSSMAGTPSRRPFLDRLAHAQDDPEGLSSFSPFPDSPLAKRSSEQRLRAEMARQKEHHRQTALEQQDKEESRLSERYTTEVLQDELYSESDEGHSYPKEKESRQRYDHQDDEVSYKVLELGSSSNHSTLVDRHQPHESPFYYDDRSHTPDYSPRLSKSQSSRLSIGQTHAVNANPPPAMMTPVRNNHLDDVEDSLLEVAETTTDLTNQLRGVYSNLQQFFSPETEAKLDGAISVIGSHKKSRRVSAPATSVPRQPVFDFEPSPPKRRGSPVILKSRPAPLRPAVFPTLHQNHLNQRQSQELYNRQESTVVSPKHKVEVRGLISSADSARRLSQGKEGYQKASSDSHHHHQHYENSQEPVAIRPVVRKELRTIPVTVPEPFTLATEKRGDRHQERFRRKLDKWKRIDREHAFKALPVPVYPDLFIPSKSTRPLTRPENVVLHTDKRSEERKALEAERQGNYRILQEMRVQEAREQELREERERRQATVTHAGPIRHYSPIDIRRSTRPLTVPKSPNIGEKRRRLIRELEEAQQVHEDLDIAQAYTYGPEDGHEYPDNYDGYHDQQAYDNTHHPEAEQEYELVEDQRIDVGEEEPQYDEVNHEHWVESRSGRHKRSRMEAANRDWS</sequence>
<feature type="compositionally biased region" description="Basic and acidic residues" evidence="5">
    <location>
        <begin position="252"/>
        <end position="262"/>
    </location>
</feature>
<evidence type="ECO:0000256" key="1">
    <source>
        <dbReference type="ARBA" id="ARBA00004245"/>
    </source>
</evidence>
<evidence type="ECO:0000313" key="8">
    <source>
        <dbReference type="Proteomes" id="UP000827284"/>
    </source>
</evidence>
<dbReference type="GO" id="GO:0005856">
    <property type="term" value="C:cytoskeleton"/>
    <property type="evidence" value="ECO:0007669"/>
    <property type="project" value="UniProtKB-SubCell"/>
</dbReference>
<feature type="compositionally biased region" description="Basic and acidic residues" evidence="5">
    <location>
        <begin position="369"/>
        <end position="388"/>
    </location>
</feature>